<accession>A0A1I9FZV8</accession>
<feature type="compositionally biased region" description="Low complexity" evidence="1">
    <location>
        <begin position="356"/>
        <end position="368"/>
    </location>
</feature>
<reference evidence="2" key="1">
    <citation type="journal article" date="2007" name="Science">
        <title>Draft genome of the filarial nematode parasite Brugia malayi.</title>
        <authorList>
            <person name="Ghedin E."/>
            <person name="Wang S."/>
            <person name="Spiro D."/>
            <person name="Caler E."/>
            <person name="Zhao Q."/>
            <person name="Crabtree J."/>
            <person name="Allen J.E."/>
            <person name="Delcher A.L."/>
            <person name="Guiliano D.B."/>
            <person name="Miranda-Saavedra D."/>
            <person name="Angiuoli S.V."/>
            <person name="Creasy T."/>
            <person name="Amedeo P."/>
            <person name="Haas B."/>
            <person name="El-Sayed N.M."/>
            <person name="Wortman J.R."/>
            <person name="Feldblyum T."/>
            <person name="Tallon L."/>
            <person name="Schatz M."/>
            <person name="Shumway M."/>
            <person name="Koo H."/>
            <person name="Salzberg S.L."/>
            <person name="Schobel S."/>
            <person name="Pertea M."/>
            <person name="Pop M."/>
            <person name="White O."/>
            <person name="Barton G.J."/>
            <person name="Carlow C.K."/>
            <person name="Crawford M.J."/>
            <person name="Daub J."/>
            <person name="Dimmic M.W."/>
            <person name="Estes C.F."/>
            <person name="Foster J.M."/>
            <person name="Ganatra M."/>
            <person name="Gregory W.F."/>
            <person name="Johnson N.M."/>
            <person name="Jin J."/>
            <person name="Komuniecki R."/>
            <person name="Korf I."/>
            <person name="Kumar S."/>
            <person name="Laney S."/>
            <person name="Li B.W."/>
            <person name="Li W."/>
            <person name="Lindblom T.H."/>
            <person name="Lustigman S."/>
            <person name="Ma D."/>
            <person name="Maina C.V."/>
            <person name="Martin D.M."/>
            <person name="McCarter J.P."/>
            <person name="McReynolds L."/>
            <person name="Mitreva M."/>
            <person name="Nutman T.B."/>
            <person name="Parkinson J."/>
            <person name="Peregrin-Alvarez J.M."/>
            <person name="Poole C."/>
            <person name="Ren Q."/>
            <person name="Saunders L."/>
            <person name="Sluder A.E."/>
            <person name="Smith K."/>
            <person name="Stanke M."/>
            <person name="Unnasch T.R."/>
            <person name="Ware J."/>
            <person name="Wei A.D."/>
            <person name="Weil G."/>
            <person name="Williams D.J."/>
            <person name="Zhang Y."/>
            <person name="Williams S.A."/>
            <person name="Fraser-Liggett C."/>
            <person name="Slatko B."/>
            <person name="Blaxter M.L."/>
            <person name="Scott A.L."/>
        </authorList>
    </citation>
    <scope>NUCLEOTIDE SEQUENCE</scope>
    <source>
        <strain evidence="2">FR3</strain>
    </source>
</reference>
<feature type="compositionally biased region" description="Low complexity" evidence="1">
    <location>
        <begin position="17"/>
        <end position="28"/>
    </location>
</feature>
<dbReference type="EMBL" id="LN855753">
    <property type="protein sequence ID" value="CDP91221.1"/>
    <property type="molecule type" value="Genomic_DNA"/>
</dbReference>
<feature type="compositionally biased region" description="Polar residues" evidence="1">
    <location>
        <begin position="179"/>
        <end position="194"/>
    </location>
</feature>
<dbReference type="OMA" id="HCHAKEA"/>
<dbReference type="PANTHER" id="PTHR15141">
    <property type="entry name" value="TRANSCRIPTION ELONGATION FACTOR B POLYPEPTIDE 3"/>
    <property type="match status" value="1"/>
</dbReference>
<evidence type="ECO:0000313" key="2">
    <source>
        <dbReference type="EMBL" id="CDP91221.1"/>
    </source>
</evidence>
<feature type="region of interest" description="Disordered" evidence="1">
    <location>
        <begin position="1"/>
        <end position="33"/>
    </location>
</feature>
<feature type="region of interest" description="Disordered" evidence="1">
    <location>
        <begin position="174"/>
        <end position="232"/>
    </location>
</feature>
<protein>
    <submittedName>
        <fullName evidence="2">Bm8258</fullName>
    </submittedName>
</protein>
<organism evidence="2">
    <name type="scientific">Brugia malayi</name>
    <name type="common">Filarial nematode worm</name>
    <dbReference type="NCBI Taxonomy" id="6279"/>
    <lineage>
        <taxon>Eukaryota</taxon>
        <taxon>Metazoa</taxon>
        <taxon>Ecdysozoa</taxon>
        <taxon>Nematoda</taxon>
        <taxon>Chromadorea</taxon>
        <taxon>Rhabditida</taxon>
        <taxon>Spirurina</taxon>
        <taxon>Spiruromorpha</taxon>
        <taxon>Filarioidea</taxon>
        <taxon>Onchocercidae</taxon>
        <taxon>Brugia</taxon>
    </lineage>
</organism>
<reference evidence="2" key="2">
    <citation type="submission" date="2012-12" db="EMBL/GenBank/DDBJ databases">
        <authorList>
            <consortium name="WormBase Consortium"/>
            <person name="Ghedin E."/>
            <person name="Paulini M."/>
        </authorList>
    </citation>
    <scope>NUCLEOTIDE SEQUENCE</scope>
    <source>
        <strain evidence="2">FR3</strain>
    </source>
</reference>
<feature type="region of interest" description="Disordered" evidence="1">
    <location>
        <begin position="356"/>
        <end position="398"/>
    </location>
</feature>
<gene>
    <name evidence="2" type="primary">Bm8258</name>
    <name evidence="2" type="ORF">BM_Bm8258</name>
</gene>
<dbReference type="InterPro" id="IPR051870">
    <property type="entry name" value="Elongin-A_domain"/>
</dbReference>
<evidence type="ECO:0000256" key="1">
    <source>
        <dbReference type="SAM" id="MobiDB-lite"/>
    </source>
</evidence>
<feature type="compositionally biased region" description="Basic and acidic residues" evidence="1">
    <location>
        <begin position="369"/>
        <end position="385"/>
    </location>
</feature>
<feature type="region of interest" description="Disordered" evidence="1">
    <location>
        <begin position="431"/>
        <end position="506"/>
    </location>
</feature>
<dbReference type="PANTHER" id="PTHR15141:SF75">
    <property type="entry name" value="ELONGIN-A"/>
    <property type="match status" value="1"/>
</dbReference>
<dbReference type="AlphaFoldDB" id="A0A1I9FZV8"/>
<sequence>MFSELWMGRGTGKQKSEGAGPEPAASAADWADLSQGVVQPLPESAAETQVATTRGRGKEQSDVLSARWGPVLFSAMDMEAGSSQAALQKLCDRLCTETEPRKLYKALKKLAAVPSLSERLAEIGFRQTIKILRKQQLLVPFARDLAAKWGDSSPLGPRSERDPLSPDSALVLSEKAEQGRTSPAEETQASTSRGAQDKRAEALQLSSSRPVPSRKRSTCQTPEASDACRESLEPAAKKIRRCRQDALRGSQEHGRACSLGACPNSDHARYPLGVPELSWGQTDREVQLAPVRVDSKTPVYSGARKPVLQQEWPEGLLLSQDLVGMWEAHCHAKEAIAAHAADATEQPALQGISQAKEAFEAATAQAAQEAEHGHAGDETETHSQTETKTQQQMEEADQELRLQAVTARIRSRQAKKLQGRRQTKMVTFFTQARSPGQPEVPGPPARGPSSEAHLLPQASGHGPHVLGRPGGTGHTHSSLTENPGFPELAPGIPLGALETISGGLSA</sequence>
<name>A0A1I9FZV8_BRUMA</name>
<proteinExistence type="predicted"/>